<evidence type="ECO:0000256" key="2">
    <source>
        <dbReference type="ARBA" id="ARBA00023125"/>
    </source>
</evidence>
<dbReference type="Gene3D" id="1.10.10.10">
    <property type="entry name" value="Winged helix-like DNA-binding domain superfamily/Winged helix DNA-binding domain"/>
    <property type="match status" value="1"/>
</dbReference>
<keyword evidence="3" id="KW-0804">Transcription</keyword>
<proteinExistence type="predicted"/>
<dbReference type="InterPro" id="IPR011991">
    <property type="entry name" value="ArsR-like_HTH"/>
</dbReference>
<keyword evidence="6" id="KW-1185">Reference proteome</keyword>
<dbReference type="InterPro" id="IPR036388">
    <property type="entry name" value="WH-like_DNA-bd_sf"/>
</dbReference>
<comment type="caution">
    <text evidence="5">The sequence shown here is derived from an EMBL/GenBank/DDBJ whole genome shotgun (WGS) entry which is preliminary data.</text>
</comment>
<dbReference type="CDD" id="cd00090">
    <property type="entry name" value="HTH_ARSR"/>
    <property type="match status" value="1"/>
</dbReference>
<dbReference type="PROSITE" id="PS50987">
    <property type="entry name" value="HTH_ARSR_2"/>
    <property type="match status" value="1"/>
</dbReference>
<dbReference type="SUPFAM" id="SSF46785">
    <property type="entry name" value="Winged helix' DNA-binding domain"/>
    <property type="match status" value="1"/>
</dbReference>
<evidence type="ECO:0000256" key="1">
    <source>
        <dbReference type="ARBA" id="ARBA00023015"/>
    </source>
</evidence>
<evidence type="ECO:0000313" key="5">
    <source>
        <dbReference type="EMBL" id="MBO1317917.1"/>
    </source>
</evidence>
<dbReference type="GO" id="GO:0003700">
    <property type="term" value="F:DNA-binding transcription factor activity"/>
    <property type="evidence" value="ECO:0007669"/>
    <property type="project" value="InterPro"/>
</dbReference>
<dbReference type="PANTHER" id="PTHR33154:SF18">
    <property type="entry name" value="ARSENICAL RESISTANCE OPERON REPRESSOR"/>
    <property type="match status" value="1"/>
</dbReference>
<dbReference type="GO" id="GO:0003677">
    <property type="term" value="F:DNA binding"/>
    <property type="evidence" value="ECO:0007669"/>
    <property type="project" value="UniProtKB-KW"/>
</dbReference>
<dbReference type="InterPro" id="IPR036390">
    <property type="entry name" value="WH_DNA-bd_sf"/>
</dbReference>
<dbReference type="SMART" id="SM00418">
    <property type="entry name" value="HTH_ARSR"/>
    <property type="match status" value="1"/>
</dbReference>
<keyword evidence="1" id="KW-0805">Transcription regulation</keyword>
<feature type="domain" description="HTH arsR-type" evidence="4">
    <location>
        <begin position="1"/>
        <end position="91"/>
    </location>
</feature>
<evidence type="ECO:0000259" key="4">
    <source>
        <dbReference type="PROSITE" id="PS50987"/>
    </source>
</evidence>
<dbReference type="InterPro" id="IPR001845">
    <property type="entry name" value="HTH_ArsR_DNA-bd_dom"/>
</dbReference>
<dbReference type="InterPro" id="IPR051081">
    <property type="entry name" value="HTH_MetalResp_TranReg"/>
</dbReference>
<dbReference type="NCBIfam" id="NF033788">
    <property type="entry name" value="HTH_metalloreg"/>
    <property type="match status" value="1"/>
</dbReference>
<gene>
    <name evidence="5" type="ORF">J3U88_05540</name>
</gene>
<organism evidence="5 6">
    <name type="scientific">Acanthopleuribacter pedis</name>
    <dbReference type="NCBI Taxonomy" id="442870"/>
    <lineage>
        <taxon>Bacteria</taxon>
        <taxon>Pseudomonadati</taxon>
        <taxon>Acidobacteriota</taxon>
        <taxon>Holophagae</taxon>
        <taxon>Acanthopleuribacterales</taxon>
        <taxon>Acanthopleuribacteraceae</taxon>
        <taxon>Acanthopleuribacter</taxon>
    </lineage>
</organism>
<evidence type="ECO:0000256" key="3">
    <source>
        <dbReference type="ARBA" id="ARBA00023163"/>
    </source>
</evidence>
<dbReference type="RefSeq" id="WP_207857426.1">
    <property type="nucleotide sequence ID" value="NZ_JAFREP010000004.1"/>
</dbReference>
<reference evidence="5" key="1">
    <citation type="submission" date="2021-03" db="EMBL/GenBank/DDBJ databases">
        <authorList>
            <person name="Wang G."/>
        </authorList>
    </citation>
    <scope>NUCLEOTIDE SEQUENCE</scope>
    <source>
        <strain evidence="5">KCTC 12899</strain>
    </source>
</reference>
<dbReference type="PRINTS" id="PR00778">
    <property type="entry name" value="HTHARSR"/>
</dbReference>
<evidence type="ECO:0000313" key="6">
    <source>
        <dbReference type="Proteomes" id="UP000664417"/>
    </source>
</evidence>
<sequence>MEAVSLFKALADPNRVRAFYALLQQELCVCQIVELLQLAPSTVSKHMSILAAAGLVAGNKRGRWVYYRHTAADNPAAAVLLPALQQLVAQETWPEADQHRLDTILAEDPEFLCRRQSNRRQQRNPPS</sequence>
<protein>
    <submittedName>
        <fullName evidence="5">Winged helix-turn-helix transcriptional regulator</fullName>
    </submittedName>
</protein>
<dbReference type="EMBL" id="JAFREP010000004">
    <property type="protein sequence ID" value="MBO1317917.1"/>
    <property type="molecule type" value="Genomic_DNA"/>
</dbReference>
<accession>A0A8J7Q032</accession>
<keyword evidence="2" id="KW-0238">DNA-binding</keyword>
<dbReference type="PANTHER" id="PTHR33154">
    <property type="entry name" value="TRANSCRIPTIONAL REGULATOR, ARSR FAMILY"/>
    <property type="match status" value="1"/>
</dbReference>
<dbReference type="Proteomes" id="UP000664417">
    <property type="component" value="Unassembled WGS sequence"/>
</dbReference>
<name>A0A8J7Q032_9BACT</name>
<dbReference type="AlphaFoldDB" id="A0A8J7Q032"/>
<dbReference type="Pfam" id="PF01022">
    <property type="entry name" value="HTH_5"/>
    <property type="match status" value="1"/>
</dbReference>